<protein>
    <submittedName>
        <fullName evidence="1">Uncharacterized protein</fullName>
    </submittedName>
</protein>
<dbReference type="EMBL" id="GBXM01096567">
    <property type="protein sequence ID" value="JAH12010.1"/>
    <property type="molecule type" value="Transcribed_RNA"/>
</dbReference>
<dbReference type="AlphaFoldDB" id="A0A0E9Q6P6"/>
<organism evidence="1">
    <name type="scientific">Anguilla anguilla</name>
    <name type="common">European freshwater eel</name>
    <name type="synonym">Muraena anguilla</name>
    <dbReference type="NCBI Taxonomy" id="7936"/>
    <lineage>
        <taxon>Eukaryota</taxon>
        <taxon>Metazoa</taxon>
        <taxon>Chordata</taxon>
        <taxon>Craniata</taxon>
        <taxon>Vertebrata</taxon>
        <taxon>Euteleostomi</taxon>
        <taxon>Actinopterygii</taxon>
        <taxon>Neopterygii</taxon>
        <taxon>Teleostei</taxon>
        <taxon>Anguilliformes</taxon>
        <taxon>Anguillidae</taxon>
        <taxon>Anguilla</taxon>
    </lineage>
</organism>
<reference evidence="1" key="1">
    <citation type="submission" date="2014-11" db="EMBL/GenBank/DDBJ databases">
        <authorList>
            <person name="Amaro Gonzalez C."/>
        </authorList>
    </citation>
    <scope>NUCLEOTIDE SEQUENCE</scope>
</reference>
<proteinExistence type="predicted"/>
<name>A0A0E9Q6P6_ANGAN</name>
<reference evidence="1" key="2">
    <citation type="journal article" date="2015" name="Fish Shellfish Immunol.">
        <title>Early steps in the European eel (Anguilla anguilla)-Vibrio vulnificus interaction in the gills: Role of the RtxA13 toxin.</title>
        <authorList>
            <person name="Callol A."/>
            <person name="Pajuelo D."/>
            <person name="Ebbesson L."/>
            <person name="Teles M."/>
            <person name="MacKenzie S."/>
            <person name="Amaro C."/>
        </authorList>
    </citation>
    <scope>NUCLEOTIDE SEQUENCE</scope>
</reference>
<accession>A0A0E9Q6P6</accession>
<sequence>MKHSQSNVISTKQCCVLTDKSIDKVRKR</sequence>
<evidence type="ECO:0000313" key="1">
    <source>
        <dbReference type="EMBL" id="JAH12010.1"/>
    </source>
</evidence>